<dbReference type="EMBL" id="AZGI01000045">
    <property type="protein sequence ID" value="KRM38825.1"/>
    <property type="molecule type" value="Genomic_DNA"/>
</dbReference>
<keyword evidence="1" id="KW-0472">Membrane</keyword>
<evidence type="ECO:0000313" key="3">
    <source>
        <dbReference type="Proteomes" id="UP000051223"/>
    </source>
</evidence>
<keyword evidence="1" id="KW-0812">Transmembrane</keyword>
<feature type="transmembrane region" description="Helical" evidence="1">
    <location>
        <begin position="23"/>
        <end position="43"/>
    </location>
</feature>
<dbReference type="PATRIC" id="fig|1423754.3.peg.1201"/>
<evidence type="ECO:0000256" key="1">
    <source>
        <dbReference type="SAM" id="Phobius"/>
    </source>
</evidence>
<proteinExistence type="predicted"/>
<reference evidence="2 3" key="1">
    <citation type="journal article" date="2015" name="Genome Announc.">
        <title>Expanding the biotechnology potential of lactobacilli through comparative genomics of 213 strains and associated genera.</title>
        <authorList>
            <person name="Sun Z."/>
            <person name="Harris H.M."/>
            <person name="McCann A."/>
            <person name="Guo C."/>
            <person name="Argimon S."/>
            <person name="Zhang W."/>
            <person name="Yang X."/>
            <person name="Jeffery I.B."/>
            <person name="Cooney J.C."/>
            <person name="Kagawa T.F."/>
            <person name="Liu W."/>
            <person name="Song Y."/>
            <person name="Salvetti E."/>
            <person name="Wrobel A."/>
            <person name="Rasinkangas P."/>
            <person name="Parkhill J."/>
            <person name="Rea M.C."/>
            <person name="O'Sullivan O."/>
            <person name="Ritari J."/>
            <person name="Douillard F.P."/>
            <person name="Paul Ross R."/>
            <person name="Yang R."/>
            <person name="Briner A.E."/>
            <person name="Felis G.E."/>
            <person name="de Vos W.M."/>
            <person name="Barrangou R."/>
            <person name="Klaenhammer T.R."/>
            <person name="Caufield P.W."/>
            <person name="Cui Y."/>
            <person name="Zhang H."/>
            <person name="O'Toole P.W."/>
        </authorList>
    </citation>
    <scope>NUCLEOTIDE SEQUENCE [LARGE SCALE GENOMIC DNA]</scope>
    <source>
        <strain evidence="2 3">DSM 5661</strain>
    </source>
</reference>
<feature type="transmembrane region" description="Helical" evidence="1">
    <location>
        <begin position="148"/>
        <end position="168"/>
    </location>
</feature>
<protein>
    <submittedName>
        <fullName evidence="2">Uncharacterized protein</fullName>
    </submittedName>
</protein>
<feature type="transmembrane region" description="Helical" evidence="1">
    <location>
        <begin position="199"/>
        <end position="215"/>
    </location>
</feature>
<sequence length="220" mass="25412">MIKGMNYIMNENKAKIIVRNRKWGRVALAFEAIYAVVLFFTLLFNFGLFAHLIVIQFFVTLAYFVSGWGYDFYIKHIAKSPINNYQNKETFVDKFSKAFPHKADKNTFYHFLAIIDLIAGIGMMIQIVGIMYYDLTLKTNSFDILDSMGLYVNLIYLFGFLGIVVGLLMNYRRMIRNTSVLVIIASIFLAIYWPHFLTTYIVGLAVGIVGLTLYLKRKII</sequence>
<feature type="transmembrane region" description="Helical" evidence="1">
    <location>
        <begin position="108"/>
        <end position="133"/>
    </location>
</feature>
<name>A0A0R1YG42_9LACO</name>
<evidence type="ECO:0000313" key="2">
    <source>
        <dbReference type="EMBL" id="KRM38825.1"/>
    </source>
</evidence>
<feature type="transmembrane region" description="Helical" evidence="1">
    <location>
        <begin position="49"/>
        <end position="70"/>
    </location>
</feature>
<gene>
    <name evidence="2" type="ORF">FC39_GL001167</name>
</gene>
<dbReference type="AlphaFoldDB" id="A0A0R1YG42"/>
<keyword evidence="1" id="KW-1133">Transmembrane helix</keyword>
<accession>A0A0R1YG42</accession>
<dbReference type="eggNOG" id="ENOG50309M9">
    <property type="taxonomic scope" value="Bacteria"/>
</dbReference>
<comment type="caution">
    <text evidence="2">The sequence shown here is derived from an EMBL/GenBank/DDBJ whole genome shotgun (WGS) entry which is preliminary data.</text>
</comment>
<feature type="transmembrane region" description="Helical" evidence="1">
    <location>
        <begin position="175"/>
        <end position="193"/>
    </location>
</feature>
<organism evidence="2 3">
    <name type="scientific">Lactobacillus hamsteri DSM 5661 = JCM 6256</name>
    <dbReference type="NCBI Taxonomy" id="1423754"/>
    <lineage>
        <taxon>Bacteria</taxon>
        <taxon>Bacillati</taxon>
        <taxon>Bacillota</taxon>
        <taxon>Bacilli</taxon>
        <taxon>Lactobacillales</taxon>
        <taxon>Lactobacillaceae</taxon>
        <taxon>Lactobacillus</taxon>
    </lineage>
</organism>
<keyword evidence="3" id="KW-1185">Reference proteome</keyword>
<dbReference type="Proteomes" id="UP000051223">
    <property type="component" value="Unassembled WGS sequence"/>
</dbReference>
<dbReference type="STRING" id="1423754.FC39_GL001167"/>